<dbReference type="InterPro" id="IPR011604">
    <property type="entry name" value="PDDEXK-like_dom_sf"/>
</dbReference>
<evidence type="ECO:0000259" key="17">
    <source>
        <dbReference type="PROSITE" id="PS51198"/>
    </source>
</evidence>
<dbReference type="InterPro" id="IPR000212">
    <property type="entry name" value="DNA_helicase_UvrD/REP"/>
</dbReference>
<dbReference type="EC" id="5.6.2.4" evidence="12"/>
<dbReference type="Gene3D" id="3.90.320.10">
    <property type="match status" value="1"/>
</dbReference>
<evidence type="ECO:0000256" key="12">
    <source>
        <dbReference type="ARBA" id="ARBA00034808"/>
    </source>
</evidence>
<comment type="catalytic activity">
    <reaction evidence="11">
        <text>Couples ATP hydrolysis with the unwinding of duplex DNA by translocating in the 3'-5' direction.</text>
        <dbReference type="EC" id="5.6.2.4"/>
    </reaction>
</comment>
<dbReference type="Pfam" id="PF00580">
    <property type="entry name" value="UvrD-helicase"/>
    <property type="match status" value="1"/>
</dbReference>
<evidence type="ECO:0000256" key="8">
    <source>
        <dbReference type="ARBA" id="ARBA00023125"/>
    </source>
</evidence>
<dbReference type="InterPro" id="IPR027417">
    <property type="entry name" value="P-loop_NTPase"/>
</dbReference>
<evidence type="ECO:0000256" key="13">
    <source>
        <dbReference type="ARBA" id="ARBA00034923"/>
    </source>
</evidence>
<keyword evidence="4 15" id="KW-0378">Hydrolase</keyword>
<dbReference type="GO" id="GO:0043138">
    <property type="term" value="F:3'-5' DNA helicase activity"/>
    <property type="evidence" value="ECO:0007669"/>
    <property type="project" value="UniProtKB-EC"/>
</dbReference>
<evidence type="ECO:0000313" key="19">
    <source>
        <dbReference type="Proteomes" id="UP000676169"/>
    </source>
</evidence>
<dbReference type="Proteomes" id="UP000676169">
    <property type="component" value="Chromosome"/>
</dbReference>
<dbReference type="SUPFAM" id="SSF52540">
    <property type="entry name" value="P-loop containing nucleoside triphosphate hydrolases"/>
    <property type="match status" value="1"/>
</dbReference>
<keyword evidence="10" id="KW-0413">Isomerase</keyword>
<evidence type="ECO:0000256" key="2">
    <source>
        <dbReference type="ARBA" id="ARBA00022741"/>
    </source>
</evidence>
<feature type="binding site" evidence="15">
    <location>
        <begin position="17"/>
        <end position="24"/>
    </location>
    <ligand>
        <name>ATP</name>
        <dbReference type="ChEBI" id="CHEBI:30616"/>
    </ligand>
</feature>
<dbReference type="GO" id="GO:0005829">
    <property type="term" value="C:cytosol"/>
    <property type="evidence" value="ECO:0007669"/>
    <property type="project" value="TreeGrafter"/>
</dbReference>
<reference evidence="18" key="1">
    <citation type="submission" date="2021-04" db="EMBL/GenBank/DDBJ databases">
        <title>Luteolibacter sp. 32A isolated from the skin of an Anderson's salamander (Ambystoma andersonii).</title>
        <authorList>
            <person name="Spergser J."/>
            <person name="Busse H.-J."/>
        </authorList>
    </citation>
    <scope>NUCLEOTIDE SEQUENCE</scope>
    <source>
        <strain evidence="18">32A</strain>
    </source>
</reference>
<evidence type="ECO:0000256" key="3">
    <source>
        <dbReference type="ARBA" id="ARBA00022763"/>
    </source>
</evidence>
<keyword evidence="1" id="KW-0540">Nuclease</keyword>
<dbReference type="GO" id="GO:0005524">
    <property type="term" value="F:ATP binding"/>
    <property type="evidence" value="ECO:0007669"/>
    <property type="project" value="UniProtKB-UniRule"/>
</dbReference>
<evidence type="ECO:0000256" key="6">
    <source>
        <dbReference type="ARBA" id="ARBA00022839"/>
    </source>
</evidence>
<keyword evidence="9" id="KW-0234">DNA repair</keyword>
<evidence type="ECO:0000256" key="14">
    <source>
        <dbReference type="ARBA" id="ARBA00048988"/>
    </source>
</evidence>
<keyword evidence="2 15" id="KW-0547">Nucleotide-binding</keyword>
<dbReference type="GO" id="GO:0003677">
    <property type="term" value="F:DNA binding"/>
    <property type="evidence" value="ECO:0007669"/>
    <property type="project" value="UniProtKB-KW"/>
</dbReference>
<comment type="catalytic activity">
    <reaction evidence="14">
        <text>ATP + H2O = ADP + phosphate + H(+)</text>
        <dbReference type="Rhea" id="RHEA:13065"/>
        <dbReference type="ChEBI" id="CHEBI:15377"/>
        <dbReference type="ChEBI" id="CHEBI:15378"/>
        <dbReference type="ChEBI" id="CHEBI:30616"/>
        <dbReference type="ChEBI" id="CHEBI:43474"/>
        <dbReference type="ChEBI" id="CHEBI:456216"/>
        <dbReference type="EC" id="5.6.2.4"/>
    </reaction>
</comment>
<dbReference type="EMBL" id="CP073100">
    <property type="protein sequence ID" value="QUE51140.1"/>
    <property type="molecule type" value="Genomic_DNA"/>
</dbReference>
<keyword evidence="8" id="KW-0238">DNA-binding</keyword>
<dbReference type="AlphaFoldDB" id="A0A975G9E5"/>
<evidence type="ECO:0000256" key="15">
    <source>
        <dbReference type="PROSITE-ProRule" id="PRU00560"/>
    </source>
</evidence>
<evidence type="ECO:0000256" key="11">
    <source>
        <dbReference type="ARBA" id="ARBA00034617"/>
    </source>
</evidence>
<evidence type="ECO:0000256" key="4">
    <source>
        <dbReference type="ARBA" id="ARBA00022801"/>
    </source>
</evidence>
<dbReference type="PANTHER" id="PTHR11070:SF2">
    <property type="entry name" value="ATP-DEPENDENT DNA HELICASE SRS2"/>
    <property type="match status" value="1"/>
</dbReference>
<organism evidence="18 19">
    <name type="scientific">Luteolibacter ambystomatis</name>
    <dbReference type="NCBI Taxonomy" id="2824561"/>
    <lineage>
        <taxon>Bacteria</taxon>
        <taxon>Pseudomonadati</taxon>
        <taxon>Verrucomicrobiota</taxon>
        <taxon>Verrucomicrobiia</taxon>
        <taxon>Verrucomicrobiales</taxon>
        <taxon>Verrucomicrobiaceae</taxon>
        <taxon>Luteolibacter</taxon>
    </lineage>
</organism>
<dbReference type="KEGG" id="lamb:KBB96_20080"/>
<evidence type="ECO:0000256" key="5">
    <source>
        <dbReference type="ARBA" id="ARBA00022806"/>
    </source>
</evidence>
<keyword evidence="3" id="KW-0227">DNA damage</keyword>
<dbReference type="PROSITE" id="PS51198">
    <property type="entry name" value="UVRD_HELICASE_ATP_BIND"/>
    <property type="match status" value="1"/>
</dbReference>
<gene>
    <name evidence="18" type="ORF">KBB96_20080</name>
</gene>
<evidence type="ECO:0000256" key="9">
    <source>
        <dbReference type="ARBA" id="ARBA00023204"/>
    </source>
</evidence>
<accession>A0A975G9E5</accession>
<feature type="region of interest" description="Disordered" evidence="16">
    <location>
        <begin position="811"/>
        <end position="842"/>
    </location>
</feature>
<keyword evidence="19" id="KW-1185">Reference proteome</keyword>
<dbReference type="PANTHER" id="PTHR11070">
    <property type="entry name" value="UVRD / RECB / PCRA DNA HELICASE FAMILY MEMBER"/>
    <property type="match status" value="1"/>
</dbReference>
<evidence type="ECO:0000256" key="7">
    <source>
        <dbReference type="ARBA" id="ARBA00022840"/>
    </source>
</evidence>
<name>A0A975G9E5_9BACT</name>
<sequence length="1002" mass="110202">MNDDAIHILERNLMILASAGSGKTFQLANRVIGLVGARGASPEKIVALTFTRKAAGEFADSVLSRLAGCASDPVKAAELCAQIGESFEVGPVLAKVVRALPRFQLGTMDGFFARIVRGFQYELGLTGGTFELIEGPRLEAAMADILSAVLGGALDDGSAEEFLHAFRRATLGKEGQGVLRDVEKFLGSWHGWWKSGTVASGWGGGHLFTGLPEVDLWETEKMGLLGALRRGESNDAVLKLIDHFELHTVGSGRVAKAGTLFERLLEAVPASGEMELAYNRKVIRFSLAVSDQWRDVVRLLAACELSASVARTRAVADLVARLDGECERRLRNRGLLGFDDVKVLMGRWAGDEEARGRREAVDFRLDARYDHWLLDEFQDTSVAEWLGIVPLLDEAATNDDGTLFVVGDRKQAIYGWRGGEVALFDEVERRYRQYDLQTRPMPKSWRSCPAVLDLVNAVCGHKAVIGSLFGEEMIRRWVWEDHDSAKPGLGGCATVEVVAKEDRDERLVELLHEIGIGERALTCGVLVRTNSQVREIATLLREHGFDVIEEGRRHPVEDNAVGVVLFHLMRWLADPADAFAEEVVRMSPLWSVVSARFPEDWYMVWEGLLKEARTDGFAAMAGKVVEPLWDGLSEFSRRRAGDVIGALAEFDAGGAATAREAARWLADLEIAQAPGVAAVQVMTIHKSKGLGFDVVVLPELEDGQVPDRGNFDVARGIHAGKSWLLEPPARWVRGLVPALAAAEEAWADDQRYEMLCTVYVALTRAKRGLHVLLPQVPKSRKDADDWASPANWIARAVGTDFQAGDPRWFESIPPREIKPTPTMPDLGPGVARRARLKPSGGGVAASQEGLRFGTSVHAAFERVGWLDEGRPVLPDDEGGRLVNRLIGLSKLSRWFERKGRNVELFREQPLEAIVNGAWMSGVIDRLHLVRDDLGMVAELEVFDFKTDRVDSAAELLERHAAQMDAYRSALQRAYGGAMIRCVLISSHLEMAVEVQDSGQSVN</sequence>
<keyword evidence="5 15" id="KW-0347">Helicase</keyword>
<evidence type="ECO:0000313" key="18">
    <source>
        <dbReference type="EMBL" id="QUE51140.1"/>
    </source>
</evidence>
<dbReference type="InterPro" id="IPR014016">
    <property type="entry name" value="UvrD-like_ATP-bd"/>
</dbReference>
<evidence type="ECO:0000256" key="16">
    <source>
        <dbReference type="SAM" id="MobiDB-lite"/>
    </source>
</evidence>
<evidence type="ECO:0000256" key="1">
    <source>
        <dbReference type="ARBA" id="ARBA00022722"/>
    </source>
</evidence>
<proteinExistence type="predicted"/>
<dbReference type="InterPro" id="IPR014017">
    <property type="entry name" value="DNA_helicase_UvrD-like_C"/>
</dbReference>
<keyword evidence="7 15" id="KW-0067">ATP-binding</keyword>
<evidence type="ECO:0000256" key="10">
    <source>
        <dbReference type="ARBA" id="ARBA00023235"/>
    </source>
</evidence>
<dbReference type="GO" id="GO:0000725">
    <property type="term" value="P:recombinational repair"/>
    <property type="evidence" value="ECO:0007669"/>
    <property type="project" value="TreeGrafter"/>
</dbReference>
<dbReference type="Pfam" id="PF13361">
    <property type="entry name" value="UvrD_C"/>
    <property type="match status" value="1"/>
</dbReference>
<dbReference type="GO" id="GO:0004527">
    <property type="term" value="F:exonuclease activity"/>
    <property type="evidence" value="ECO:0007669"/>
    <property type="project" value="UniProtKB-KW"/>
</dbReference>
<dbReference type="Gene3D" id="3.40.50.300">
    <property type="entry name" value="P-loop containing nucleotide triphosphate hydrolases"/>
    <property type="match status" value="3"/>
</dbReference>
<feature type="domain" description="UvrD-like helicase ATP-binding" evidence="17">
    <location>
        <begin position="1"/>
        <end position="448"/>
    </location>
</feature>
<keyword evidence="6" id="KW-0269">Exonuclease</keyword>
<dbReference type="RefSeq" id="WP_211631279.1">
    <property type="nucleotide sequence ID" value="NZ_CP073100.1"/>
</dbReference>
<protein>
    <recommendedName>
        <fullName evidence="12">DNA 3'-5' helicase</fullName>
        <ecNumber evidence="12">5.6.2.4</ecNumber>
    </recommendedName>
    <alternativeName>
        <fullName evidence="13">DNA 3'-5' helicase II</fullName>
    </alternativeName>
</protein>